<dbReference type="Proteomes" id="UP000499080">
    <property type="component" value="Unassembled WGS sequence"/>
</dbReference>
<reference evidence="2 3" key="1">
    <citation type="journal article" date="2019" name="Sci. Rep.">
        <title>Orb-weaving spider Araneus ventricosus genome elucidates the spidroin gene catalogue.</title>
        <authorList>
            <person name="Kono N."/>
            <person name="Nakamura H."/>
            <person name="Ohtoshi R."/>
            <person name="Moran D.A.P."/>
            <person name="Shinohara A."/>
            <person name="Yoshida Y."/>
            <person name="Fujiwara M."/>
            <person name="Mori M."/>
            <person name="Tomita M."/>
            <person name="Arakawa K."/>
        </authorList>
    </citation>
    <scope>NUCLEOTIDE SEQUENCE [LARGE SCALE GENOMIC DNA]</scope>
</reference>
<name>A0A4Y2JNW0_ARAVE</name>
<feature type="transmembrane region" description="Helical" evidence="1">
    <location>
        <begin position="60"/>
        <end position="84"/>
    </location>
</feature>
<evidence type="ECO:0000313" key="3">
    <source>
        <dbReference type="Proteomes" id="UP000499080"/>
    </source>
</evidence>
<proteinExistence type="predicted"/>
<evidence type="ECO:0000256" key="1">
    <source>
        <dbReference type="SAM" id="Phobius"/>
    </source>
</evidence>
<keyword evidence="1" id="KW-1133">Transmembrane helix</keyword>
<organism evidence="2 3">
    <name type="scientific">Araneus ventricosus</name>
    <name type="common">Orbweaver spider</name>
    <name type="synonym">Epeira ventricosa</name>
    <dbReference type="NCBI Taxonomy" id="182803"/>
    <lineage>
        <taxon>Eukaryota</taxon>
        <taxon>Metazoa</taxon>
        <taxon>Ecdysozoa</taxon>
        <taxon>Arthropoda</taxon>
        <taxon>Chelicerata</taxon>
        <taxon>Arachnida</taxon>
        <taxon>Araneae</taxon>
        <taxon>Araneomorphae</taxon>
        <taxon>Entelegynae</taxon>
        <taxon>Araneoidea</taxon>
        <taxon>Araneidae</taxon>
        <taxon>Araneus</taxon>
    </lineage>
</organism>
<accession>A0A4Y2JNW0</accession>
<dbReference type="AlphaFoldDB" id="A0A4Y2JNW0"/>
<gene>
    <name evidence="2" type="ORF">AVEN_179024_1</name>
</gene>
<evidence type="ECO:0000313" key="2">
    <source>
        <dbReference type="EMBL" id="GBM92071.1"/>
    </source>
</evidence>
<dbReference type="EMBL" id="BGPR01111448">
    <property type="protein sequence ID" value="GBM92071.1"/>
    <property type="molecule type" value="Genomic_DNA"/>
</dbReference>
<protein>
    <submittedName>
        <fullName evidence="2">Uncharacterized protein</fullName>
    </submittedName>
</protein>
<keyword evidence="3" id="KW-1185">Reference proteome</keyword>
<sequence>MKAKACETSIDSNEHLVFPKSVTAGDVRDTLGIVRKLRNTKQRRRHACIRAHGKTLKHRLWHVHVVMHILIKSLLLTRLFYYFLPCLLFTSLHPYSRVVLSLNCRLSKPMLLRLLFMRPTPT</sequence>
<keyword evidence="1" id="KW-0812">Transmembrane</keyword>
<keyword evidence="1" id="KW-0472">Membrane</keyword>
<comment type="caution">
    <text evidence="2">The sequence shown here is derived from an EMBL/GenBank/DDBJ whole genome shotgun (WGS) entry which is preliminary data.</text>
</comment>